<feature type="region of interest" description="Disordered" evidence="1">
    <location>
        <begin position="40"/>
        <end position="115"/>
    </location>
</feature>
<reference evidence="2" key="1">
    <citation type="journal article" date="2020" name="Fungal Divers.">
        <title>Resolving the Mortierellaceae phylogeny through synthesis of multi-gene phylogenetics and phylogenomics.</title>
        <authorList>
            <person name="Vandepol N."/>
            <person name="Liber J."/>
            <person name="Desiro A."/>
            <person name="Na H."/>
            <person name="Kennedy M."/>
            <person name="Barry K."/>
            <person name="Grigoriev I.V."/>
            <person name="Miller A.N."/>
            <person name="O'Donnell K."/>
            <person name="Stajich J.E."/>
            <person name="Bonito G."/>
        </authorList>
    </citation>
    <scope>NUCLEOTIDE SEQUENCE</scope>
    <source>
        <strain evidence="2">MES-2147</strain>
    </source>
</reference>
<feature type="compositionally biased region" description="Low complexity" evidence="1">
    <location>
        <begin position="839"/>
        <end position="877"/>
    </location>
</feature>
<name>A0A9P6M9V9_9FUNG</name>
<gene>
    <name evidence="2" type="ORF">BGZ65_001522</name>
</gene>
<accession>A0A9P6M9V9</accession>
<dbReference type="AlphaFoldDB" id="A0A9P6M9V9"/>
<sequence>MHAFANAIPAEDGTVELPSLDDYSKLDTFSAALEEYRNQQRELQQTQKPLETHGQENIISLSRRGSIKSTPRTLSAISTRSTSPVETSTSVILKDPKRAAPIPSPETSPESNDDEVDLIVEWTAKSRRVGTATTKGTEKPRSLYSQTPATPPARQALTNKEPVTSQHEGVLNTGSVERLHEPIGETSNDSILQTEDEEERTQRKNGKRPRNRAKLGKRAFTLDVSDDDEEETKINAKDKTRNVRYSRSFMNKRIHLENEIEDDSLSNSDDTTVMEMGKVEMAPLYCQTRGGSKLSTFAVTNEAINKDSSIIVMTDSNGRNKAMTVAGGRNGSFDTANARDSELTGLSTTIFDDGVNTVSIKQVRQPRPRESGRSRKVSNSVEITPAHQGAVEATAQSIQQVDGSNSSTDPETVDLEEPETDEAVSAEFSSQRAKETVAIRKRGQRMFLVAVELKERQIKKRKMDGEYGEMDQAPQSIINPAQTKPAAAQKRPSRDHPSLNSNKRCAISGSKAEKKSASNTRGMVMMNYSQSDDGTNNAKRQVAQPKRSLSSTLAQTDKKGFPGERHSLTGIGNTSLPTAEGPGEPPISPSQPKSGISDEKLNAMLGKTSWRHEFAGIKPKKKPKAQNQVVALSPETSQTTGEEAAPRFQSSHSTSPVVTHHSVSMPIEAPIHPLSSPYAISPRGYSPYQQHDLEYDHGRSNRRRERGRDHDRRYGDRKRDRDRDQGGSKSHRRDDKDEARSRRSSGDVDEYGKSRKAQGDWYGGDWGRWSQDNHFSPARGQSPSEVQSSYMVRSPSEVPSPEIRSPSMKRSPSEVPSPEIQSPSMKRSPSEVPSPEIQSPSMKRSPSVVRSPPSMMRSPSVVRSPPSMMRSSVVRSPLRIQLPSVLRSPVEIQSPPIHSPSEIQSFSEVQPPFDVQSPSVIFPPPEVESTHTIRSPSKVLSMVLSPKRSWKNDYADANSSERRPVVSGTIVDLPEYHPHDYLRGDLSDG</sequence>
<evidence type="ECO:0000313" key="2">
    <source>
        <dbReference type="EMBL" id="KAF9983713.1"/>
    </source>
</evidence>
<proteinExistence type="predicted"/>
<protein>
    <submittedName>
        <fullName evidence="2">Uncharacterized protein</fullName>
    </submittedName>
</protein>
<feature type="region of interest" description="Disordered" evidence="1">
    <location>
        <begin position="462"/>
        <end position="597"/>
    </location>
</feature>
<feature type="compositionally biased region" description="Polar residues" evidence="1">
    <location>
        <begin position="394"/>
        <end position="410"/>
    </location>
</feature>
<dbReference type="EMBL" id="JAAAHW010003453">
    <property type="protein sequence ID" value="KAF9983713.1"/>
    <property type="molecule type" value="Genomic_DNA"/>
</dbReference>
<organism evidence="2 3">
    <name type="scientific">Modicella reniformis</name>
    <dbReference type="NCBI Taxonomy" id="1440133"/>
    <lineage>
        <taxon>Eukaryota</taxon>
        <taxon>Fungi</taxon>
        <taxon>Fungi incertae sedis</taxon>
        <taxon>Mucoromycota</taxon>
        <taxon>Mortierellomycotina</taxon>
        <taxon>Mortierellomycetes</taxon>
        <taxon>Mortierellales</taxon>
        <taxon>Mortierellaceae</taxon>
        <taxon>Modicella</taxon>
    </lineage>
</organism>
<feature type="compositionally biased region" description="Acidic residues" evidence="1">
    <location>
        <begin position="411"/>
        <end position="424"/>
    </location>
</feature>
<feature type="compositionally biased region" description="Polar residues" evidence="1">
    <location>
        <begin position="770"/>
        <end position="791"/>
    </location>
</feature>
<evidence type="ECO:0000313" key="3">
    <source>
        <dbReference type="Proteomes" id="UP000749646"/>
    </source>
</evidence>
<dbReference type="OrthoDB" id="2449398at2759"/>
<feature type="compositionally biased region" description="Basic and acidic residues" evidence="1">
    <location>
        <begin position="556"/>
        <end position="567"/>
    </location>
</feature>
<feature type="region of interest" description="Disordered" evidence="1">
    <location>
        <begin position="616"/>
        <end position="877"/>
    </location>
</feature>
<feature type="compositionally biased region" description="Polar residues" evidence="1">
    <location>
        <begin position="473"/>
        <end position="482"/>
    </location>
</feature>
<evidence type="ECO:0000256" key="1">
    <source>
        <dbReference type="SAM" id="MobiDB-lite"/>
    </source>
</evidence>
<feature type="compositionally biased region" description="Polar residues" evidence="1">
    <location>
        <begin position="41"/>
        <end position="60"/>
    </location>
</feature>
<dbReference type="Proteomes" id="UP000749646">
    <property type="component" value="Unassembled WGS sequence"/>
</dbReference>
<feature type="region of interest" description="Disordered" evidence="1">
    <location>
        <begin position="128"/>
        <end position="213"/>
    </location>
</feature>
<feature type="compositionally biased region" description="Polar residues" evidence="1">
    <location>
        <begin position="156"/>
        <end position="175"/>
    </location>
</feature>
<comment type="caution">
    <text evidence="2">The sequence shown here is derived from an EMBL/GenBank/DDBJ whole genome shotgun (WGS) entry which is preliminary data.</text>
</comment>
<feature type="compositionally biased region" description="Basic residues" evidence="1">
    <location>
        <begin position="203"/>
        <end position="213"/>
    </location>
</feature>
<feature type="compositionally biased region" description="Basic and acidic residues" evidence="1">
    <location>
        <begin position="706"/>
        <end position="753"/>
    </location>
</feature>
<keyword evidence="3" id="KW-1185">Reference proteome</keyword>
<feature type="region of interest" description="Disordered" evidence="1">
    <location>
        <begin position="362"/>
        <end position="435"/>
    </location>
</feature>
<feature type="compositionally biased region" description="Low complexity" evidence="1">
    <location>
        <begin position="650"/>
        <end position="664"/>
    </location>
</feature>
<feature type="compositionally biased region" description="Polar residues" evidence="1">
    <location>
        <begin position="517"/>
        <end position="539"/>
    </location>
</feature>
<feature type="compositionally biased region" description="Polar residues" evidence="1">
    <location>
        <begin position="67"/>
        <end position="91"/>
    </location>
</feature>
<feature type="compositionally biased region" description="Polar residues" evidence="1">
    <location>
        <begin position="625"/>
        <end position="641"/>
    </location>
</feature>